<dbReference type="Pfam" id="PF00698">
    <property type="entry name" value="Acyl_transf_1"/>
    <property type="match status" value="1"/>
</dbReference>
<keyword evidence="5" id="KW-0012">Acyltransferase</keyword>
<dbReference type="InterPro" id="IPR014030">
    <property type="entry name" value="Ketoacyl_synth_N"/>
</dbReference>
<dbReference type="InterPro" id="IPR016036">
    <property type="entry name" value="Malonyl_transacylase_ACP-bd"/>
</dbReference>
<dbReference type="SUPFAM" id="SSF52151">
    <property type="entry name" value="FabD/lysophospholipase-like"/>
    <property type="match status" value="1"/>
</dbReference>
<dbReference type="Pfam" id="PF02801">
    <property type="entry name" value="Ketoacyl-synt_C"/>
    <property type="match status" value="1"/>
</dbReference>
<keyword evidence="2" id="KW-0597">Phosphoprotein</keyword>
<dbReference type="InterPro" id="IPR001227">
    <property type="entry name" value="Ac_transferase_dom_sf"/>
</dbReference>
<dbReference type="PANTHER" id="PTHR43775:SF37">
    <property type="entry name" value="SI:DKEY-61P9.11"/>
    <property type="match status" value="1"/>
</dbReference>
<keyword evidence="3" id="KW-0808">Transferase</keyword>
<dbReference type="EMBL" id="JARWBG010000021">
    <property type="protein sequence ID" value="MDH2390774.1"/>
    <property type="molecule type" value="Genomic_DNA"/>
</dbReference>
<accession>A0ABT6HRV4</accession>
<dbReference type="InterPro" id="IPR016035">
    <property type="entry name" value="Acyl_Trfase/lysoPLipase"/>
</dbReference>
<feature type="domain" description="Carrier" evidence="6">
    <location>
        <begin position="934"/>
        <end position="1012"/>
    </location>
</feature>
<evidence type="ECO:0000256" key="1">
    <source>
        <dbReference type="ARBA" id="ARBA00022450"/>
    </source>
</evidence>
<evidence type="ECO:0000256" key="3">
    <source>
        <dbReference type="ARBA" id="ARBA00022679"/>
    </source>
</evidence>
<proteinExistence type="predicted"/>
<dbReference type="PROSITE" id="PS52004">
    <property type="entry name" value="KS3_2"/>
    <property type="match status" value="1"/>
</dbReference>
<dbReference type="PANTHER" id="PTHR43775">
    <property type="entry name" value="FATTY ACID SYNTHASE"/>
    <property type="match status" value="1"/>
</dbReference>
<dbReference type="SUPFAM" id="SSF47336">
    <property type="entry name" value="ACP-like"/>
    <property type="match status" value="1"/>
</dbReference>
<comment type="caution">
    <text evidence="8">The sequence shown here is derived from an EMBL/GenBank/DDBJ whole genome shotgun (WGS) entry which is preliminary data.</text>
</comment>
<dbReference type="Gene3D" id="3.40.366.10">
    <property type="entry name" value="Malonyl-Coenzyme A Acyl Carrier Protein, domain 2"/>
    <property type="match status" value="1"/>
</dbReference>
<dbReference type="SMART" id="SM00825">
    <property type="entry name" value="PKS_KS"/>
    <property type="match status" value="1"/>
</dbReference>
<dbReference type="SUPFAM" id="SSF55048">
    <property type="entry name" value="Probable ACP-binding domain of malonyl-CoA ACP transacylase"/>
    <property type="match status" value="1"/>
</dbReference>
<evidence type="ECO:0000313" key="9">
    <source>
        <dbReference type="Proteomes" id="UP001223144"/>
    </source>
</evidence>
<protein>
    <submittedName>
        <fullName evidence="8">Beta-ketoacyl synthase N-terminal-like domain-containing protein</fullName>
    </submittedName>
</protein>
<dbReference type="InterPro" id="IPR009081">
    <property type="entry name" value="PP-bd_ACP"/>
</dbReference>
<keyword evidence="4" id="KW-0045">Antibiotic biosynthesis</keyword>
<dbReference type="Gene3D" id="1.10.1200.10">
    <property type="entry name" value="ACP-like"/>
    <property type="match status" value="1"/>
</dbReference>
<dbReference type="SUPFAM" id="SSF53901">
    <property type="entry name" value="Thiolase-like"/>
    <property type="match status" value="1"/>
</dbReference>
<dbReference type="Gene3D" id="3.30.70.3290">
    <property type="match status" value="1"/>
</dbReference>
<gene>
    <name evidence="8" type="ORF">QCN29_18660</name>
</gene>
<feature type="domain" description="Ketosynthase family 3 (KS3)" evidence="7">
    <location>
        <begin position="18"/>
        <end position="428"/>
    </location>
</feature>
<evidence type="ECO:0000256" key="4">
    <source>
        <dbReference type="ARBA" id="ARBA00023194"/>
    </source>
</evidence>
<dbReference type="PROSITE" id="PS00606">
    <property type="entry name" value="KS3_1"/>
    <property type="match status" value="1"/>
</dbReference>
<dbReference type="SMART" id="SM00827">
    <property type="entry name" value="PKS_AT"/>
    <property type="match status" value="1"/>
</dbReference>
<dbReference type="InterPro" id="IPR020841">
    <property type="entry name" value="PKS_Beta-ketoAc_synthase_dom"/>
</dbReference>
<dbReference type="Pfam" id="PF00109">
    <property type="entry name" value="ketoacyl-synt"/>
    <property type="match status" value="1"/>
</dbReference>
<dbReference type="PROSITE" id="PS50075">
    <property type="entry name" value="CARRIER"/>
    <property type="match status" value="1"/>
</dbReference>
<dbReference type="InterPro" id="IPR016039">
    <property type="entry name" value="Thiolase-like"/>
</dbReference>
<evidence type="ECO:0000256" key="5">
    <source>
        <dbReference type="ARBA" id="ARBA00023315"/>
    </source>
</evidence>
<evidence type="ECO:0000313" key="8">
    <source>
        <dbReference type="EMBL" id="MDH2390774.1"/>
    </source>
</evidence>
<keyword evidence="1" id="KW-0596">Phosphopantetheine</keyword>
<dbReference type="Proteomes" id="UP001223144">
    <property type="component" value="Unassembled WGS sequence"/>
</dbReference>
<reference evidence="8 9" key="1">
    <citation type="submission" date="2023-04" db="EMBL/GenBank/DDBJ databases">
        <title>Streptomyces chengmaiensis sp. nov. isolated from the stem of mangrove plant in Hainan.</title>
        <authorList>
            <person name="Huang X."/>
            <person name="Zhou S."/>
            <person name="Chu X."/>
            <person name="Xie Y."/>
            <person name="Lin Y."/>
        </authorList>
    </citation>
    <scope>NUCLEOTIDE SEQUENCE [LARGE SCALE GENOMIC DNA]</scope>
    <source>
        <strain evidence="8 9">HNM0663</strain>
    </source>
</reference>
<dbReference type="Gene3D" id="3.40.47.10">
    <property type="match status" value="1"/>
</dbReference>
<dbReference type="InterPro" id="IPR036736">
    <property type="entry name" value="ACP-like_sf"/>
</dbReference>
<organism evidence="8 9">
    <name type="scientific">Streptomyces chengmaiensis</name>
    <dbReference type="NCBI Taxonomy" id="3040919"/>
    <lineage>
        <taxon>Bacteria</taxon>
        <taxon>Bacillati</taxon>
        <taxon>Actinomycetota</taxon>
        <taxon>Actinomycetes</taxon>
        <taxon>Kitasatosporales</taxon>
        <taxon>Streptomycetaceae</taxon>
        <taxon>Streptomyces</taxon>
    </lineage>
</organism>
<dbReference type="InterPro" id="IPR050091">
    <property type="entry name" value="PKS_NRPS_Biosynth_Enz"/>
</dbReference>
<evidence type="ECO:0000259" key="7">
    <source>
        <dbReference type="PROSITE" id="PS52004"/>
    </source>
</evidence>
<dbReference type="RefSeq" id="WP_279929421.1">
    <property type="nucleotide sequence ID" value="NZ_JARWBG010000021.1"/>
</dbReference>
<sequence>MGRPSGPSSRPATGRRLAPPVAVVGLDCRFPGAPDPEAYWRLLRGGVPAVGERPAARGPTPSPPGGFLADADAFDRAFFAVPAADAEAMDPQQRLLLQCAWRAVEDAGASPARLAGTPVGVYIGCMSDDWLRLSAASPDGVSPRTGTGAGRSMLANRISYQLDLRGPSVTVDTACSSSLVAVHLACSALHAGECELALAGGVNIVAGPVLDEIYAQSGLAAPDGRCKPFAADADGIGRGEGVGVVALRLLEDAVRDGDAVHAVILGSAVNQDGRSNGIMAPRRASQRDVIAAACARAGTRPEEIRYVEAHGTGTLLGDQIEALALGDVFRDDDGVRERPLALGAVKGLIGHTEGAAGIAGLIKTVLALRHGLVPADPPPPGGANPRLALGSRGLELLTEPLTLPAEGCAAGVSGFGMGGTNAHLVCGSVPSPRPSGGPLPFDTRGTPSACSPGSEPGSVSAGSAGVFTLSADSPRALRRNLRLQAVDVAGRGAAEFARLCWTSNRSRAHLPYRFSAAADTPEELASRLFAAADLDADFQDAGFRDAGFREAEFREGEHAPAVAFAFTGQGAQHPGMTASLYRHSALYRGFLDEASAALEPHTRAPVRETILAGDPAVHRTGLAQPALFAVEYALARTLMELGVRPVAVVGHSVGEFAAAVVAEALDLADAARLIAVRGTLMQRLPEGGGMLATRARSAEAAALVADEPSVGVAALNGPGSTVLSGDLTALGRVRARLEERGLACTPLTVSHAFHSPLMAPVLRDFEEAASRVTSGRPRLPFHSTVRGRLLAPGEDLDAAYWTEHIASTVLFEAAARSLCAQRPAPTHLVEIGPKPVLCGLFRRIAASRDLPALAVCRGADSGARELGEALARLHQDGLDPAWDGLYADADRQVVRMVPHAFSTEWRSWRHAAQTAETAAAAPGERPPSGGLFADRVREGVREAVALVKGGRCDDLDDQLRFYDDLGFDSVMLMELKYRLEVRFPELGELSMPEMLSSLVSVESLIGYLGEQLEAAVPG</sequence>
<keyword evidence="9" id="KW-1185">Reference proteome</keyword>
<evidence type="ECO:0000259" key="6">
    <source>
        <dbReference type="PROSITE" id="PS50075"/>
    </source>
</evidence>
<evidence type="ECO:0000256" key="2">
    <source>
        <dbReference type="ARBA" id="ARBA00022553"/>
    </source>
</evidence>
<dbReference type="CDD" id="cd00833">
    <property type="entry name" value="PKS"/>
    <property type="match status" value="1"/>
</dbReference>
<name>A0ABT6HRV4_9ACTN</name>
<dbReference type="InterPro" id="IPR018201">
    <property type="entry name" value="Ketoacyl_synth_AS"/>
</dbReference>
<dbReference type="InterPro" id="IPR014043">
    <property type="entry name" value="Acyl_transferase_dom"/>
</dbReference>
<dbReference type="InterPro" id="IPR014031">
    <property type="entry name" value="Ketoacyl_synth_C"/>
</dbReference>
<dbReference type="Pfam" id="PF00550">
    <property type="entry name" value="PP-binding"/>
    <property type="match status" value="1"/>
</dbReference>